<accession>A0A1G8AGH9</accession>
<dbReference type="EC" id="3.1.1.-" evidence="4"/>
<protein>
    <recommendedName>
        <fullName evidence="4">Carboxylic ester hydrolase</fullName>
        <ecNumber evidence="4">3.1.1.-</ecNumber>
    </recommendedName>
</protein>
<comment type="similarity">
    <text evidence="1 4">Belongs to the type-B carboxylesterase/lipase family.</text>
</comment>
<dbReference type="InterPro" id="IPR002018">
    <property type="entry name" value="CarbesteraseB"/>
</dbReference>
<keyword evidence="7" id="KW-1185">Reference proteome</keyword>
<dbReference type="EMBL" id="FNDN01000001">
    <property type="protein sequence ID" value="SDH20001.1"/>
    <property type="molecule type" value="Genomic_DNA"/>
</dbReference>
<evidence type="ECO:0000313" key="6">
    <source>
        <dbReference type="EMBL" id="SDH20001.1"/>
    </source>
</evidence>
<dbReference type="InterPro" id="IPR050309">
    <property type="entry name" value="Type-B_Carboxylest/Lipase"/>
</dbReference>
<name>A0A1G8AGH9_9NOCA</name>
<evidence type="ECO:0000313" key="7">
    <source>
        <dbReference type="Proteomes" id="UP000183263"/>
    </source>
</evidence>
<dbReference type="InterPro" id="IPR002168">
    <property type="entry name" value="Lipase_GDXG_HIS_AS"/>
</dbReference>
<keyword evidence="3 4" id="KW-0378">Hydrolase</keyword>
<comment type="similarity">
    <text evidence="2">Belongs to the 'GDXG' lipolytic enzyme family.</text>
</comment>
<feature type="domain" description="Carboxylesterase type B" evidence="5">
    <location>
        <begin position="9"/>
        <end position="475"/>
    </location>
</feature>
<dbReference type="SUPFAM" id="SSF53474">
    <property type="entry name" value="alpha/beta-Hydrolases"/>
    <property type="match status" value="1"/>
</dbReference>
<dbReference type="Gene3D" id="3.40.50.1820">
    <property type="entry name" value="alpha/beta hydrolase"/>
    <property type="match status" value="1"/>
</dbReference>
<organism evidence="6 7">
    <name type="scientific">Rhodococcus triatomae</name>
    <dbReference type="NCBI Taxonomy" id="300028"/>
    <lineage>
        <taxon>Bacteria</taxon>
        <taxon>Bacillati</taxon>
        <taxon>Actinomycetota</taxon>
        <taxon>Actinomycetes</taxon>
        <taxon>Mycobacteriales</taxon>
        <taxon>Nocardiaceae</taxon>
        <taxon>Rhodococcus</taxon>
    </lineage>
</organism>
<dbReference type="Proteomes" id="UP000183263">
    <property type="component" value="Unassembled WGS sequence"/>
</dbReference>
<dbReference type="Pfam" id="PF00135">
    <property type="entry name" value="COesterase"/>
    <property type="match status" value="1"/>
</dbReference>
<evidence type="ECO:0000256" key="3">
    <source>
        <dbReference type="ARBA" id="ARBA00022801"/>
    </source>
</evidence>
<dbReference type="PROSITE" id="PS01173">
    <property type="entry name" value="LIPASE_GDXG_HIS"/>
    <property type="match status" value="1"/>
</dbReference>
<dbReference type="PANTHER" id="PTHR11559">
    <property type="entry name" value="CARBOXYLESTERASE"/>
    <property type="match status" value="1"/>
</dbReference>
<evidence type="ECO:0000256" key="2">
    <source>
        <dbReference type="ARBA" id="ARBA00010515"/>
    </source>
</evidence>
<dbReference type="InterPro" id="IPR029058">
    <property type="entry name" value="AB_hydrolase_fold"/>
</dbReference>
<evidence type="ECO:0000256" key="1">
    <source>
        <dbReference type="ARBA" id="ARBA00005964"/>
    </source>
</evidence>
<dbReference type="PROSITE" id="PS00122">
    <property type="entry name" value="CARBOXYLESTERASE_B_1"/>
    <property type="match status" value="1"/>
</dbReference>
<dbReference type="GO" id="GO:0016787">
    <property type="term" value="F:hydrolase activity"/>
    <property type="evidence" value="ECO:0007669"/>
    <property type="project" value="UniProtKB-KW"/>
</dbReference>
<gene>
    <name evidence="6" type="ORF">SAMN05444695_101417</name>
</gene>
<dbReference type="InterPro" id="IPR019826">
    <property type="entry name" value="Carboxylesterase_B_AS"/>
</dbReference>
<evidence type="ECO:0000259" key="5">
    <source>
        <dbReference type="Pfam" id="PF00135"/>
    </source>
</evidence>
<evidence type="ECO:0000256" key="4">
    <source>
        <dbReference type="RuleBase" id="RU361235"/>
    </source>
</evidence>
<reference evidence="6 7" key="1">
    <citation type="submission" date="2016-10" db="EMBL/GenBank/DDBJ databases">
        <authorList>
            <person name="de Groot N.N."/>
        </authorList>
    </citation>
    <scope>NUCLEOTIDE SEQUENCE [LARGE SCALE GENOMIC DNA]</scope>
    <source>
        <strain evidence="6 7">DSM 44892</strain>
    </source>
</reference>
<proteinExistence type="inferred from homology"/>
<sequence>MTAGPVTALEVTTDTGRVRGAFRDGLRHWHGIPYAAPPIGELRFRAPAPPTRWVGTRDCVGFGPPAAQAQRRRVVGSEDCLTVNVTAPGTSGSGRPVMVFVHGGAYSGGTASGPRYCGSELVARGEIVHVSLNYRLGVFGYLDFSQFDTPERTFEPNNGVRDQLAALEWVQRNIAAFGGDPDNVTLYGESSGANAVTTLMATPRAAGLFARAIAQSPPAASAYGRERGGQWARRVVAASGTPEPQRWLTSAAPEELIRVGEALATDGVQTEPGTRMFAPVVGDDLLPEHPLDVFDSGRTHPVPLIVGSTAHEGRVFPRFLDILPTDAERIEKMFSHTPAEVKARAIAAYPGYPHRRAAADLGGDVTFWEPSILCSQGHCEVAPTYAYRYDFAPRLLHLLGLGATHATDLYAVFGVHGPMRRALTALGGAAGLRAATDTVQSHWLHFAHHGAPGPDWPRYDVENRRTLIIDDATRVVADPDSDKRQAWIGYRHRR</sequence>
<dbReference type="AlphaFoldDB" id="A0A1G8AGH9"/>